<dbReference type="InterPro" id="IPR000629">
    <property type="entry name" value="RNA-helicase_DEAD-box_CS"/>
</dbReference>
<organism evidence="2 3">
    <name type="scientific">Xanthomonas theicola</name>
    <dbReference type="NCBI Taxonomy" id="56464"/>
    <lineage>
        <taxon>Bacteria</taxon>
        <taxon>Pseudomonadati</taxon>
        <taxon>Pseudomonadota</taxon>
        <taxon>Gammaproteobacteria</taxon>
        <taxon>Lysobacterales</taxon>
        <taxon>Lysobacteraceae</taxon>
        <taxon>Xanthomonas</taxon>
    </lineage>
</organism>
<comment type="caution">
    <text evidence="2">The sequence shown here is derived from an EMBL/GenBank/DDBJ whole genome shotgun (WGS) entry which is preliminary data.</text>
</comment>
<dbReference type="PANTHER" id="PTHR35894:SF5">
    <property type="entry name" value="MU-LIKE PROPHAGE FLUMU DNA TRANSPOSITION PROTEIN B"/>
    <property type="match status" value="1"/>
</dbReference>
<dbReference type="AlphaFoldDB" id="A0A2S6ZF78"/>
<dbReference type="InterPro" id="IPR049945">
    <property type="entry name" value="AAA_22"/>
</dbReference>
<dbReference type="EMBL" id="MIGX01000040">
    <property type="protein sequence ID" value="PPT90927.1"/>
    <property type="molecule type" value="Genomic_DNA"/>
</dbReference>
<gene>
    <name evidence="2" type="ORF">XthCFBP4691_10050</name>
</gene>
<sequence length="275" mass="31141">MADGSARAASFISTQEHRRFTEFANAVRKHRYIGLCHGTAGVGKTLSARRYARWDGAVDLLMAWGARQPSDLKIYADLARARTVFYTPTVGSTLRELRQDLPRLIDRVDICIDQHIRPKDRIIVSPRNKHSVELLIVDEADRLSNTGLQYLCDLFDRQGIGLILIAMPGIEKRIERYPQLFSRVGFAHQQYRPLQDEELTFVLTRRWRDLGLAMDEADFTDAQAVATIVQITGGNFRLLHRLFVQIERILRINGPNAITGDVMEAARSALVIGVT</sequence>
<name>A0A2S6ZF78_9XANT</name>
<dbReference type="RefSeq" id="WP_128420283.1">
    <property type="nucleotide sequence ID" value="NZ_CP049017.1"/>
</dbReference>
<dbReference type="Pfam" id="PF13401">
    <property type="entry name" value="AAA_22"/>
    <property type="match status" value="1"/>
</dbReference>
<reference evidence="2 3" key="1">
    <citation type="submission" date="2016-08" db="EMBL/GenBank/DDBJ databases">
        <title>Evolution of the type three secretion system and type three effector repertoires in Xanthomonas.</title>
        <authorList>
            <person name="Merda D."/>
            <person name="Briand M."/>
            <person name="Bosis E."/>
            <person name="Rousseau C."/>
            <person name="Portier P."/>
            <person name="Jacques M.-A."/>
            <person name="Fischer-Le Saux M."/>
        </authorList>
    </citation>
    <scope>NUCLEOTIDE SEQUENCE [LARGE SCALE GENOMIC DNA]</scope>
    <source>
        <strain evidence="2 3">CFBP 4691</strain>
    </source>
</reference>
<keyword evidence="3" id="KW-1185">Reference proteome</keyword>
<dbReference type="OrthoDB" id="9801665at2"/>
<dbReference type="InterPro" id="IPR052026">
    <property type="entry name" value="ExeA_AAA_ATPase_DNA-bind"/>
</dbReference>
<dbReference type="InterPro" id="IPR027417">
    <property type="entry name" value="P-loop_NTPase"/>
</dbReference>
<dbReference type="GO" id="GO:0120545">
    <property type="term" value="F:nucleic acid conformation isomerase activity"/>
    <property type="evidence" value="ECO:0007669"/>
    <property type="project" value="UniProtKB-ARBA"/>
</dbReference>
<feature type="domain" description="ORC1/DEAH AAA+ ATPase" evidence="1">
    <location>
        <begin position="28"/>
        <end position="173"/>
    </location>
</feature>
<dbReference type="GO" id="GO:0005524">
    <property type="term" value="F:ATP binding"/>
    <property type="evidence" value="ECO:0007669"/>
    <property type="project" value="UniProtKB-KW"/>
</dbReference>
<keyword evidence="2" id="KW-0547">Nucleotide-binding</keyword>
<dbReference type="GO" id="GO:0016887">
    <property type="term" value="F:ATP hydrolysis activity"/>
    <property type="evidence" value="ECO:0007669"/>
    <property type="project" value="InterPro"/>
</dbReference>
<dbReference type="SUPFAM" id="SSF52540">
    <property type="entry name" value="P-loop containing nucleoside triphosphate hydrolases"/>
    <property type="match status" value="1"/>
</dbReference>
<dbReference type="PANTHER" id="PTHR35894">
    <property type="entry name" value="GENERAL SECRETION PATHWAY PROTEIN A-RELATED"/>
    <property type="match status" value="1"/>
</dbReference>
<proteinExistence type="predicted"/>
<evidence type="ECO:0000313" key="3">
    <source>
        <dbReference type="Proteomes" id="UP000239898"/>
    </source>
</evidence>
<dbReference type="Proteomes" id="UP000239898">
    <property type="component" value="Unassembled WGS sequence"/>
</dbReference>
<accession>A0A2S6ZF78</accession>
<dbReference type="PROSITE" id="PS00039">
    <property type="entry name" value="DEAD_ATP_HELICASE"/>
    <property type="match status" value="1"/>
</dbReference>
<protein>
    <submittedName>
        <fullName evidence="2">ATP-binding protein</fullName>
    </submittedName>
</protein>
<evidence type="ECO:0000259" key="1">
    <source>
        <dbReference type="Pfam" id="PF13401"/>
    </source>
</evidence>
<evidence type="ECO:0000313" key="2">
    <source>
        <dbReference type="EMBL" id="PPT90927.1"/>
    </source>
</evidence>
<keyword evidence="2" id="KW-0067">ATP-binding</keyword>